<evidence type="ECO:0000256" key="4">
    <source>
        <dbReference type="ARBA" id="ARBA00023136"/>
    </source>
</evidence>
<accession>A0A3P8K675</accession>
<evidence type="ECO:0000256" key="5">
    <source>
        <dbReference type="SAM" id="SignalP"/>
    </source>
</evidence>
<dbReference type="Proteomes" id="UP000269396">
    <property type="component" value="Unassembled WGS sequence"/>
</dbReference>
<gene>
    <name evidence="6" type="ORF">SMTD_LOCUS17491</name>
</gene>
<organism evidence="6 7">
    <name type="scientific">Schistosoma mattheei</name>
    <dbReference type="NCBI Taxonomy" id="31246"/>
    <lineage>
        <taxon>Eukaryota</taxon>
        <taxon>Metazoa</taxon>
        <taxon>Spiralia</taxon>
        <taxon>Lophotrochozoa</taxon>
        <taxon>Platyhelminthes</taxon>
        <taxon>Trematoda</taxon>
        <taxon>Digenea</taxon>
        <taxon>Strigeidida</taxon>
        <taxon>Schistosomatoidea</taxon>
        <taxon>Schistosomatidae</taxon>
        <taxon>Schistosoma</taxon>
    </lineage>
</organism>
<keyword evidence="5" id="KW-0732">Signal</keyword>
<evidence type="ECO:0000256" key="2">
    <source>
        <dbReference type="ARBA" id="ARBA00022692"/>
    </source>
</evidence>
<protein>
    <recommendedName>
        <fullName evidence="8">MBOAT_2 domain-containing protein</fullName>
    </recommendedName>
</protein>
<keyword evidence="2" id="KW-0812">Transmembrane</keyword>
<feature type="chain" id="PRO_5017972642" description="MBOAT_2 domain-containing protein" evidence="5">
    <location>
        <begin position="24"/>
        <end position="67"/>
    </location>
</feature>
<comment type="subcellular location">
    <subcellularLocation>
        <location evidence="1">Membrane</location>
        <topology evidence="1">Multi-pass membrane protein</topology>
    </subcellularLocation>
</comment>
<reference evidence="6 7" key="1">
    <citation type="submission" date="2018-11" db="EMBL/GenBank/DDBJ databases">
        <authorList>
            <consortium name="Pathogen Informatics"/>
        </authorList>
    </citation>
    <scope>NUCLEOTIDE SEQUENCE [LARGE SCALE GENOMIC DNA]</scope>
    <source>
        <strain>Denwood</strain>
        <strain evidence="7">Zambia</strain>
    </source>
</reference>
<dbReference type="Pfam" id="PF03062">
    <property type="entry name" value="MBOAT"/>
    <property type="match status" value="1"/>
</dbReference>
<dbReference type="EMBL" id="UZAL01038809">
    <property type="protein sequence ID" value="VDP74346.1"/>
    <property type="molecule type" value="Genomic_DNA"/>
</dbReference>
<dbReference type="AlphaFoldDB" id="A0A3P8K675"/>
<evidence type="ECO:0008006" key="8">
    <source>
        <dbReference type="Google" id="ProtNLM"/>
    </source>
</evidence>
<dbReference type="InterPro" id="IPR004299">
    <property type="entry name" value="MBOAT_fam"/>
</dbReference>
<keyword evidence="7" id="KW-1185">Reference proteome</keyword>
<evidence type="ECO:0000313" key="6">
    <source>
        <dbReference type="EMBL" id="VDP74346.1"/>
    </source>
</evidence>
<keyword evidence="3" id="KW-1133">Transmembrane helix</keyword>
<name>A0A3P8K675_9TREM</name>
<evidence type="ECO:0000256" key="1">
    <source>
        <dbReference type="ARBA" id="ARBA00004141"/>
    </source>
</evidence>
<evidence type="ECO:0000256" key="3">
    <source>
        <dbReference type="ARBA" id="ARBA00022989"/>
    </source>
</evidence>
<proteinExistence type="predicted"/>
<dbReference type="GO" id="GO:0016020">
    <property type="term" value="C:membrane"/>
    <property type="evidence" value="ECO:0007669"/>
    <property type="project" value="UniProtKB-SubCell"/>
</dbReference>
<keyword evidence="4" id="KW-0472">Membrane</keyword>
<sequence length="67" mass="7974">MGNKNLSQIISLLFLALWHGTYSGYYVNFGIELLVVTVEKDVSFYVLLYTHFYMFRDLDYFNSRLFS</sequence>
<feature type="signal peptide" evidence="5">
    <location>
        <begin position="1"/>
        <end position="23"/>
    </location>
</feature>
<evidence type="ECO:0000313" key="7">
    <source>
        <dbReference type="Proteomes" id="UP000269396"/>
    </source>
</evidence>